<organism evidence="1 2">
    <name type="scientific">Asticcacaulis excentricus (strain ATCC 15261 / DSM 4724 / KCTC 12464 / NCIMB 9791 / VKM B-1370 / CB 48)</name>
    <dbReference type="NCBI Taxonomy" id="573065"/>
    <lineage>
        <taxon>Bacteria</taxon>
        <taxon>Pseudomonadati</taxon>
        <taxon>Pseudomonadota</taxon>
        <taxon>Alphaproteobacteria</taxon>
        <taxon>Caulobacterales</taxon>
        <taxon>Caulobacteraceae</taxon>
        <taxon>Asticcacaulis</taxon>
    </lineage>
</organism>
<dbReference type="KEGG" id="aex:Astex_3669"/>
<evidence type="ECO:0000313" key="1">
    <source>
        <dbReference type="EMBL" id="ADU15291.1"/>
    </source>
</evidence>
<protein>
    <submittedName>
        <fullName evidence="1">Uncharacterized protein</fullName>
    </submittedName>
</protein>
<reference evidence="2" key="1">
    <citation type="submission" date="2010-12" db="EMBL/GenBank/DDBJ databases">
        <title>Complete sequence of plasmid 1 of Asticcacaulis excentricus CB 48.</title>
        <authorList>
            <consortium name="US DOE Joint Genome Institute"/>
            <person name="Lucas S."/>
            <person name="Copeland A."/>
            <person name="Lapidus A."/>
            <person name="Cheng J.-F."/>
            <person name="Bruce D."/>
            <person name="Goodwin L."/>
            <person name="Pitluck S."/>
            <person name="Teshima H."/>
            <person name="Davenport K."/>
            <person name="Detter J.C."/>
            <person name="Han C."/>
            <person name="Tapia R."/>
            <person name="Land M."/>
            <person name="Hauser L."/>
            <person name="Jeffries C."/>
            <person name="Kyrpides N."/>
            <person name="Ivanova N."/>
            <person name="Ovchinnikova G."/>
            <person name="Brun Y.V."/>
            <person name="Woyke T."/>
        </authorList>
    </citation>
    <scope>NUCLEOTIDE SEQUENCE [LARGE SCALE GENOMIC DNA]</scope>
    <source>
        <strain evidence="2">ATCC 15261 / DSM 4724 / KCTC 12464 / NCIMB 9791 / VKM B-1370 / CB 48</strain>
        <plasmid evidence="2">pASTEX01</plasmid>
    </source>
</reference>
<evidence type="ECO:0000313" key="2">
    <source>
        <dbReference type="Proteomes" id="UP000001492"/>
    </source>
</evidence>
<sequence>MCARTISRFRMQPGRLSMLRRRYRHTTQASKPKAVLIYAWNAMNEASKTSSTGKNYA</sequence>
<dbReference type="Proteomes" id="UP000001492">
    <property type="component" value="Plasmid pASTEX01"/>
</dbReference>
<keyword evidence="1" id="KW-0614">Plasmid</keyword>
<gene>
    <name evidence="1" type="ordered locus">Astex_3669</name>
</gene>
<dbReference type="HOGENOM" id="CLU_2986585_0_0_5"/>
<name>E8RVF0_ASTEC</name>
<dbReference type="AlphaFoldDB" id="E8RVF0"/>
<keyword evidence="2" id="KW-1185">Reference proteome</keyword>
<geneLocation type="plasmid" evidence="1 2">
    <name>pASTEX01</name>
</geneLocation>
<proteinExistence type="predicted"/>
<dbReference type="EMBL" id="CP002397">
    <property type="protein sequence ID" value="ADU15291.1"/>
    <property type="molecule type" value="Genomic_DNA"/>
</dbReference>
<accession>E8RVF0</accession>